<dbReference type="InterPro" id="IPR029063">
    <property type="entry name" value="SAM-dependent_MTases_sf"/>
</dbReference>
<comment type="caution">
    <text evidence="2">The sequence shown here is derived from an EMBL/GenBank/DDBJ whole genome shotgun (WGS) entry which is preliminary data.</text>
</comment>
<dbReference type="Proteomes" id="UP000189670">
    <property type="component" value="Unassembled WGS sequence"/>
</dbReference>
<dbReference type="InterPro" id="IPR022744">
    <property type="entry name" value="MeTrfase_dom_put"/>
</dbReference>
<feature type="domain" description="Methyltransferase" evidence="1">
    <location>
        <begin position="144"/>
        <end position="222"/>
    </location>
</feature>
<accession>A0A1V1PBB0</accession>
<proteinExistence type="predicted"/>
<evidence type="ECO:0000313" key="2">
    <source>
        <dbReference type="EMBL" id="ETR72066.1"/>
    </source>
</evidence>
<evidence type="ECO:0000313" key="3">
    <source>
        <dbReference type="Proteomes" id="UP000189670"/>
    </source>
</evidence>
<dbReference type="Pfam" id="PF12147">
    <property type="entry name" value="Methyltransf_20"/>
    <property type="match status" value="1"/>
</dbReference>
<sequence length="374" mass="43934">MCQKFRLLLEEREPLQSYAESLSTGFRSYNTPNPLPEDFFHTREWSSIHVMVRDFRQQMEVLSEKLHAQKTHIIDNKVRNRVHKLLNYFFYGLKQFKKRILNTSIESFMWHYVFKEIYPIIMRSRFADRAYTKPKGYAGDYMMMEMLYQNTPDGDGKLGIVIDDWCLSTPSAQAVRNRKQLLSAQIKSICDQKKETQTGPINIMNLACGPNRELFEFLYKCNYTQRIDATCVDIDSQALHFIDQQINVFSHQAVIRLMNENLIKWALGKIDHDFGLHDIIYSAGLTDYLNDELFMAFVNRCYSQLKDNGCLIIGNFAPTNPDRLFMDHILDWRLIYRTADELKQLFQQTAFCGNVTIFSEPQQVNLFVQGIKKE</sequence>
<organism evidence="2 3">
    <name type="scientific">Candidatus Magnetoglobus multicellularis str. Araruama</name>
    <dbReference type="NCBI Taxonomy" id="890399"/>
    <lineage>
        <taxon>Bacteria</taxon>
        <taxon>Pseudomonadati</taxon>
        <taxon>Thermodesulfobacteriota</taxon>
        <taxon>Desulfobacteria</taxon>
        <taxon>Desulfobacterales</taxon>
        <taxon>Desulfobacteraceae</taxon>
        <taxon>Candidatus Magnetoglobus</taxon>
    </lineage>
</organism>
<dbReference type="EMBL" id="ATBP01000187">
    <property type="protein sequence ID" value="ETR72066.1"/>
    <property type="molecule type" value="Genomic_DNA"/>
</dbReference>
<dbReference type="Gene3D" id="3.40.50.150">
    <property type="entry name" value="Vaccinia Virus protein VP39"/>
    <property type="match status" value="1"/>
</dbReference>
<protein>
    <submittedName>
        <fullName evidence="2">Crp/Fnr family transcriptional regulator</fullName>
    </submittedName>
</protein>
<name>A0A1V1PBB0_9BACT</name>
<dbReference type="AlphaFoldDB" id="A0A1V1PBB0"/>
<gene>
    <name evidence="2" type="ORF">OMM_01996</name>
</gene>
<reference evidence="3" key="1">
    <citation type="submission" date="2012-11" db="EMBL/GenBank/DDBJ databases">
        <authorList>
            <person name="Lucero-Rivera Y.E."/>
            <person name="Tovar-Ramirez D."/>
        </authorList>
    </citation>
    <scope>NUCLEOTIDE SEQUENCE [LARGE SCALE GENOMIC DNA]</scope>
    <source>
        <strain evidence="3">Araruama</strain>
    </source>
</reference>
<evidence type="ECO:0000259" key="1">
    <source>
        <dbReference type="Pfam" id="PF12147"/>
    </source>
</evidence>
<dbReference type="SUPFAM" id="SSF53335">
    <property type="entry name" value="S-adenosyl-L-methionine-dependent methyltransferases"/>
    <property type="match status" value="1"/>
</dbReference>